<name>A0A120G683_PSEFL</name>
<evidence type="ECO:0000313" key="1">
    <source>
        <dbReference type="EMBL" id="KWV85269.1"/>
    </source>
</evidence>
<comment type="caution">
    <text evidence="1">The sequence shown here is derived from an EMBL/GenBank/DDBJ whole genome shotgun (WGS) entry which is preliminary data.</text>
</comment>
<gene>
    <name evidence="1" type="ORF">PFLmoz3_05213</name>
</gene>
<dbReference type="PATRIC" id="fig|294.194.peg.5785"/>
<accession>A0A120G683</accession>
<evidence type="ECO:0000313" key="2">
    <source>
        <dbReference type="Proteomes" id="UP000061348"/>
    </source>
</evidence>
<dbReference type="Proteomes" id="UP000061348">
    <property type="component" value="Unassembled WGS sequence"/>
</dbReference>
<reference evidence="1 2" key="1">
    <citation type="submission" date="2015-05" db="EMBL/GenBank/DDBJ databases">
        <title>A genomic and transcriptomic approach to investigate the blue pigment phenotype in Pseudomonas fluorescens.</title>
        <authorList>
            <person name="Andreani N.A."/>
            <person name="Cardazzo B."/>
        </authorList>
    </citation>
    <scope>NUCLEOTIDE SEQUENCE [LARGE SCALE GENOMIC DNA]</scope>
    <source>
        <strain evidence="1 2">Ps_22</strain>
    </source>
</reference>
<sequence length="189" mass="20167">MGEQLGGPHVGVFRRGEPVEKPCIDLGVQLRQLFQRIADQQGQGHAAIVQYQALETLVDGNVLRQQLLGQGLQFGPEGEGALQVGMAEGVLFHADKVQPRTGDCVLFEQLPGAEEVQTGAEASFTNHQAPICGQGGEAFLQAVLLQEHVAGFFQARLVGEIHVVEYPRMRAALVIPVELGVSDGVHGGS</sequence>
<protein>
    <submittedName>
        <fullName evidence="1">Uncharacterized protein</fullName>
    </submittedName>
</protein>
<proteinExistence type="predicted"/>
<dbReference type="AlphaFoldDB" id="A0A120G683"/>
<organism evidence="1 2">
    <name type="scientific">Pseudomonas fluorescens</name>
    <dbReference type="NCBI Taxonomy" id="294"/>
    <lineage>
        <taxon>Bacteria</taxon>
        <taxon>Pseudomonadati</taxon>
        <taxon>Pseudomonadota</taxon>
        <taxon>Gammaproteobacteria</taxon>
        <taxon>Pseudomonadales</taxon>
        <taxon>Pseudomonadaceae</taxon>
        <taxon>Pseudomonas</taxon>
    </lineage>
</organism>
<dbReference type="EMBL" id="LCYA01000138">
    <property type="protein sequence ID" value="KWV85269.1"/>
    <property type="molecule type" value="Genomic_DNA"/>
</dbReference>